<evidence type="ECO:0000313" key="2">
    <source>
        <dbReference type="EMBL" id="CAG8612643.1"/>
    </source>
</evidence>
<keyword evidence="3" id="KW-1185">Reference proteome</keyword>
<comment type="caution">
    <text evidence="2">The sequence shown here is derived from an EMBL/GenBank/DDBJ whole genome shotgun (WGS) entry which is preliminary data.</text>
</comment>
<name>A0A9N9CSG1_9GLOM</name>
<evidence type="ECO:0000256" key="1">
    <source>
        <dbReference type="SAM" id="MobiDB-lite"/>
    </source>
</evidence>
<accession>A0A9N9CSG1</accession>
<gene>
    <name evidence="2" type="ORF">POCULU_LOCUS8024</name>
</gene>
<feature type="compositionally biased region" description="Basic and acidic residues" evidence="1">
    <location>
        <begin position="561"/>
        <end position="574"/>
    </location>
</feature>
<evidence type="ECO:0000313" key="3">
    <source>
        <dbReference type="Proteomes" id="UP000789572"/>
    </source>
</evidence>
<dbReference type="AlphaFoldDB" id="A0A9N9CSG1"/>
<feature type="non-terminal residue" evidence="2">
    <location>
        <position position="816"/>
    </location>
</feature>
<feature type="region of interest" description="Disordered" evidence="1">
    <location>
        <begin position="531"/>
        <end position="577"/>
    </location>
</feature>
<reference evidence="2" key="1">
    <citation type="submission" date="2021-06" db="EMBL/GenBank/DDBJ databases">
        <authorList>
            <person name="Kallberg Y."/>
            <person name="Tangrot J."/>
            <person name="Rosling A."/>
        </authorList>
    </citation>
    <scope>NUCLEOTIDE SEQUENCE</scope>
    <source>
        <strain evidence="2">IA702</strain>
    </source>
</reference>
<dbReference type="OrthoDB" id="2422840at2759"/>
<dbReference type="EMBL" id="CAJVPJ010002088">
    <property type="protein sequence ID" value="CAG8612643.1"/>
    <property type="molecule type" value="Genomic_DNA"/>
</dbReference>
<protein>
    <submittedName>
        <fullName evidence="2">8824_t:CDS:1</fullName>
    </submittedName>
</protein>
<dbReference type="Proteomes" id="UP000789572">
    <property type="component" value="Unassembled WGS sequence"/>
</dbReference>
<feature type="region of interest" description="Disordered" evidence="1">
    <location>
        <begin position="603"/>
        <end position="629"/>
    </location>
</feature>
<organism evidence="2 3">
    <name type="scientific">Paraglomus occultum</name>
    <dbReference type="NCBI Taxonomy" id="144539"/>
    <lineage>
        <taxon>Eukaryota</taxon>
        <taxon>Fungi</taxon>
        <taxon>Fungi incertae sedis</taxon>
        <taxon>Mucoromycota</taxon>
        <taxon>Glomeromycotina</taxon>
        <taxon>Glomeromycetes</taxon>
        <taxon>Paraglomerales</taxon>
        <taxon>Paraglomeraceae</taxon>
        <taxon>Paraglomus</taxon>
    </lineage>
</organism>
<feature type="compositionally biased region" description="Polar residues" evidence="1">
    <location>
        <begin position="605"/>
        <end position="621"/>
    </location>
</feature>
<sequence>MDPSTKLDIDDAYRKELEKCAMSIDLPGHGIITAFIDDNSRYDFTDCTQMTYTIAYTMELLANVKTPSFTITNNVSDRLTNNLSIVESLIINQQCVGKWIIDDAEAAELFMKTTRKSGMTDDELINEYCNVNTSRLNSLFMEPPLISRNHEAAGCYKYTISKLSEISRHYPIHNVDSLEFAKRELPSPPIEEACQLQPYITEYDAHDISSLLNGLEENGSIESIQDENLVVEQGIMEEILIPAKADKVHSQWPLGMKEIGSVVSKEMKTENTEALLEQLDQLVPEGKGSRSLLEWDNDWEGSISNEYQIASVFNEDGIYEELSGIDNAITCNYYLESPVLANNYPATNRHKGLGTIPDSMYQAIEAVASADKTSTFDLDSDLDGLDTDLTKVINRNMFADEWEKLIVEETADDFSKLKFKVPNLPNPKSVVTEQNKARASFPYIPNALVDLISSATFTQLSQPSWILNKTTSLELDLSWNPIKGATGPEILRIIDEVENIDHMDNMCIGCEYEELPTNELVPDENEAETMLLSEREEGSSKPRSKKHAGDAGVISDVTKTQVHENSEKDHETRGDGALVSSVESGADDTKLTRKTTPWTMELCDSPTQSVTTNQTDKSTIPPSAHGLSPNRISHIGKDANGDSCVDRQMAVLPLARGKRMISHIFFADNFSATKSINNFLLLRGKKKMEIIHGEEEEQSATVVPTIPVDHHQSLELLHELSVEQNNTLGIEYGGLMHLSISDIYPEPRSTLTYIISARLLQNRHMVATLRSDKCKIELIERDFEYLRPFLPDDELASTHVDADLIIDECTAITYHS</sequence>
<proteinExistence type="predicted"/>